<evidence type="ECO:0000313" key="2">
    <source>
        <dbReference type="Proteomes" id="UP001500547"/>
    </source>
</evidence>
<dbReference type="RefSeq" id="WP_345533865.1">
    <property type="nucleotide sequence ID" value="NZ_BAABLD010000011.1"/>
</dbReference>
<accession>A0ABP9QXD2</accession>
<gene>
    <name evidence="1" type="ORF">GCM10025770_29540</name>
</gene>
<comment type="caution">
    <text evidence="1">The sequence shown here is derived from an EMBL/GenBank/DDBJ whole genome shotgun (WGS) entry which is preliminary data.</text>
</comment>
<reference evidence="2" key="1">
    <citation type="journal article" date="2019" name="Int. J. Syst. Evol. Microbiol.">
        <title>The Global Catalogue of Microorganisms (GCM) 10K type strain sequencing project: providing services to taxonomists for standard genome sequencing and annotation.</title>
        <authorList>
            <consortium name="The Broad Institute Genomics Platform"/>
            <consortium name="The Broad Institute Genome Sequencing Center for Infectious Disease"/>
            <person name="Wu L."/>
            <person name="Ma J."/>
        </authorList>
    </citation>
    <scope>NUCLEOTIDE SEQUENCE [LARGE SCALE GENOMIC DNA]</scope>
    <source>
        <strain evidence="2">JCM 18715</strain>
    </source>
</reference>
<dbReference type="EMBL" id="BAABLD010000011">
    <property type="protein sequence ID" value="GAA5168860.1"/>
    <property type="molecule type" value="Genomic_DNA"/>
</dbReference>
<name>A0ABP9QXD2_9RHOO</name>
<evidence type="ECO:0000313" key="1">
    <source>
        <dbReference type="EMBL" id="GAA5168860.1"/>
    </source>
</evidence>
<organism evidence="1 2">
    <name type="scientific">Viridibacterium curvum</name>
    <dbReference type="NCBI Taxonomy" id="1101404"/>
    <lineage>
        <taxon>Bacteria</taxon>
        <taxon>Pseudomonadati</taxon>
        <taxon>Pseudomonadota</taxon>
        <taxon>Betaproteobacteria</taxon>
        <taxon>Rhodocyclales</taxon>
        <taxon>Rhodocyclaceae</taxon>
        <taxon>Viridibacterium</taxon>
    </lineage>
</organism>
<dbReference type="Proteomes" id="UP001500547">
    <property type="component" value="Unassembled WGS sequence"/>
</dbReference>
<protein>
    <submittedName>
        <fullName evidence="1">YkgJ family cysteine cluster protein</fullName>
    </submittedName>
</protein>
<dbReference type="Pfam" id="PF03692">
    <property type="entry name" value="CxxCxxCC"/>
    <property type="match status" value="1"/>
</dbReference>
<keyword evidence="2" id="KW-1185">Reference proteome</keyword>
<sequence>MSDAYDRDNPDLNPCLSCGACCVQYRVSFYWGECDDAGGCVPAALTEQLTPHRRAMRGTLVPPVRCVALTGEVTKHIGCSIYDQRPSPCREFSVWEEDGTPNPRCTQARARIGLPELAPIHANASDDERRVN</sequence>
<proteinExistence type="predicted"/>
<dbReference type="InterPro" id="IPR005358">
    <property type="entry name" value="Puta_zinc/iron-chelating_dom"/>
</dbReference>